<dbReference type="PANTHER" id="PTHR44427">
    <property type="entry name" value="CARCINOEMBRYONIC ANTIGEN-RELATED CELL ADHESION MOLECULE 19"/>
    <property type="match status" value="1"/>
</dbReference>
<evidence type="ECO:0000256" key="3">
    <source>
        <dbReference type="ARBA" id="ARBA00023319"/>
    </source>
</evidence>
<accession>L5LGZ6</accession>
<gene>
    <name evidence="7" type="ORF">MDA_GLEAN10002173</name>
</gene>
<dbReference type="EMBL" id="KB112114">
    <property type="protein sequence ID" value="ELK25290.1"/>
    <property type="molecule type" value="Genomic_DNA"/>
</dbReference>
<keyword evidence="5" id="KW-0472">Membrane</keyword>
<protein>
    <submittedName>
        <fullName evidence="7">Carcinoembryonic antigen-related cell adhesion molecule 6</fullName>
    </submittedName>
</protein>
<keyword evidence="5" id="KW-0812">Transmembrane</keyword>
<evidence type="ECO:0000256" key="4">
    <source>
        <dbReference type="ARBA" id="ARBA00038222"/>
    </source>
</evidence>
<dbReference type="AlphaFoldDB" id="L5LGZ6"/>
<comment type="similarity">
    <text evidence="4">Belongs to the immunoglobulin superfamily. CEA family.</text>
</comment>
<evidence type="ECO:0000256" key="1">
    <source>
        <dbReference type="ARBA" id="ARBA00022729"/>
    </source>
</evidence>
<evidence type="ECO:0000259" key="6">
    <source>
        <dbReference type="Pfam" id="PF07686"/>
    </source>
</evidence>
<dbReference type="Proteomes" id="UP000010556">
    <property type="component" value="Unassembled WGS sequence"/>
</dbReference>
<sequence length="178" mass="19896">MEFPAAPTHRGLVPWLGLLLAVFLLAFWILPTTAQFAIVSTNAAEGQDVILRTLNKPSNVARFMWYRGERTNSKNLIMYVTHLRRYRTGSAYSGREAANLKGHLIIKNVTLKDTGMYMVVAILRNLKIEASFGHLNVYQRVKVPTLLPSITTATEKKDAVVITCEMRAPPTVQLKAKG</sequence>
<dbReference type="InterPro" id="IPR050831">
    <property type="entry name" value="CEA_cell_adhesion"/>
</dbReference>
<keyword evidence="3" id="KW-0393">Immunoglobulin domain</keyword>
<dbReference type="SUPFAM" id="SSF48726">
    <property type="entry name" value="Immunoglobulin"/>
    <property type="match status" value="1"/>
</dbReference>
<feature type="domain" description="Immunoglobulin V-set" evidence="6">
    <location>
        <begin position="40"/>
        <end position="137"/>
    </location>
</feature>
<dbReference type="InterPro" id="IPR013106">
    <property type="entry name" value="Ig_V-set"/>
</dbReference>
<dbReference type="Gene3D" id="2.60.40.10">
    <property type="entry name" value="Immunoglobulins"/>
    <property type="match status" value="1"/>
</dbReference>
<proteinExistence type="inferred from homology"/>
<keyword evidence="1" id="KW-0732">Signal</keyword>
<evidence type="ECO:0000256" key="5">
    <source>
        <dbReference type="SAM" id="Phobius"/>
    </source>
</evidence>
<organism evidence="7 8">
    <name type="scientific">Myotis davidii</name>
    <name type="common">David's myotis</name>
    <dbReference type="NCBI Taxonomy" id="225400"/>
    <lineage>
        <taxon>Eukaryota</taxon>
        <taxon>Metazoa</taxon>
        <taxon>Chordata</taxon>
        <taxon>Craniata</taxon>
        <taxon>Vertebrata</taxon>
        <taxon>Euteleostomi</taxon>
        <taxon>Mammalia</taxon>
        <taxon>Eutheria</taxon>
        <taxon>Laurasiatheria</taxon>
        <taxon>Chiroptera</taxon>
        <taxon>Yangochiroptera</taxon>
        <taxon>Vespertilionidae</taxon>
        <taxon>Myotis</taxon>
    </lineage>
</organism>
<name>L5LGZ6_MYODS</name>
<dbReference type="InterPro" id="IPR013783">
    <property type="entry name" value="Ig-like_fold"/>
</dbReference>
<evidence type="ECO:0000256" key="2">
    <source>
        <dbReference type="ARBA" id="ARBA00023180"/>
    </source>
</evidence>
<dbReference type="PANTHER" id="PTHR44427:SF1">
    <property type="entry name" value="CARCINOEMBRYONIC ANTIGEN-RELATED CELL ADHESION MOLECULE 1"/>
    <property type="match status" value="1"/>
</dbReference>
<keyword evidence="8" id="KW-1185">Reference proteome</keyword>
<keyword evidence="2" id="KW-0325">Glycoprotein</keyword>
<evidence type="ECO:0000313" key="7">
    <source>
        <dbReference type="EMBL" id="ELK25290.1"/>
    </source>
</evidence>
<keyword evidence="5" id="KW-1133">Transmembrane helix</keyword>
<feature type="transmembrane region" description="Helical" evidence="5">
    <location>
        <begin position="12"/>
        <end position="30"/>
    </location>
</feature>
<evidence type="ECO:0000313" key="8">
    <source>
        <dbReference type="Proteomes" id="UP000010556"/>
    </source>
</evidence>
<reference evidence="8" key="1">
    <citation type="journal article" date="2013" name="Science">
        <title>Comparative analysis of bat genomes provides insight into the evolution of flight and immunity.</title>
        <authorList>
            <person name="Zhang G."/>
            <person name="Cowled C."/>
            <person name="Shi Z."/>
            <person name="Huang Z."/>
            <person name="Bishop-Lilly K.A."/>
            <person name="Fang X."/>
            <person name="Wynne J.W."/>
            <person name="Xiong Z."/>
            <person name="Baker M.L."/>
            <person name="Zhao W."/>
            <person name="Tachedjian M."/>
            <person name="Zhu Y."/>
            <person name="Zhou P."/>
            <person name="Jiang X."/>
            <person name="Ng J."/>
            <person name="Yang L."/>
            <person name="Wu L."/>
            <person name="Xiao J."/>
            <person name="Feng Y."/>
            <person name="Chen Y."/>
            <person name="Sun X."/>
            <person name="Zhang Y."/>
            <person name="Marsh G.A."/>
            <person name="Crameri G."/>
            <person name="Broder C.C."/>
            <person name="Frey K.G."/>
            <person name="Wang L.F."/>
            <person name="Wang J."/>
        </authorList>
    </citation>
    <scope>NUCLEOTIDE SEQUENCE [LARGE SCALE GENOMIC DNA]</scope>
</reference>
<dbReference type="Pfam" id="PF07686">
    <property type="entry name" value="V-set"/>
    <property type="match status" value="1"/>
</dbReference>
<dbReference type="InterPro" id="IPR036179">
    <property type="entry name" value="Ig-like_dom_sf"/>
</dbReference>